<dbReference type="PANTHER" id="PTHR43280:SF2">
    <property type="entry name" value="HTH-TYPE TRANSCRIPTIONAL REGULATOR EXSA"/>
    <property type="match status" value="1"/>
</dbReference>
<keyword evidence="2" id="KW-0238">DNA-binding</keyword>
<dbReference type="SUPFAM" id="SSF46689">
    <property type="entry name" value="Homeodomain-like"/>
    <property type="match status" value="2"/>
</dbReference>
<dbReference type="SMART" id="SM00342">
    <property type="entry name" value="HTH_ARAC"/>
    <property type="match status" value="1"/>
</dbReference>
<dbReference type="Proteomes" id="UP000273145">
    <property type="component" value="Chromosome"/>
</dbReference>
<dbReference type="PROSITE" id="PS00041">
    <property type="entry name" value="HTH_ARAC_FAMILY_1"/>
    <property type="match status" value="1"/>
</dbReference>
<dbReference type="InterPro" id="IPR018062">
    <property type="entry name" value="HTH_AraC-typ_CS"/>
</dbReference>
<dbReference type="PANTHER" id="PTHR43280">
    <property type="entry name" value="ARAC-FAMILY TRANSCRIPTIONAL REGULATOR"/>
    <property type="match status" value="1"/>
</dbReference>
<evidence type="ECO:0000256" key="2">
    <source>
        <dbReference type="ARBA" id="ARBA00023125"/>
    </source>
</evidence>
<protein>
    <submittedName>
        <fullName evidence="5">AraC family transcriptional regulator</fullName>
    </submittedName>
</protein>
<dbReference type="Pfam" id="PF02311">
    <property type="entry name" value="AraC_binding"/>
    <property type="match status" value="1"/>
</dbReference>
<dbReference type="InterPro" id="IPR009057">
    <property type="entry name" value="Homeodomain-like_sf"/>
</dbReference>
<dbReference type="KEGG" id="plen:EIM92_11055"/>
<dbReference type="EMBL" id="CP034248">
    <property type="protein sequence ID" value="AZK46624.1"/>
    <property type="molecule type" value="Genomic_DNA"/>
</dbReference>
<accession>A0A3S8RUV3</accession>
<reference evidence="5 6" key="1">
    <citation type="submission" date="2018-11" db="EMBL/GenBank/DDBJ databases">
        <title>Genome sequencing of Paenibacillus lentus DSM25539(T).</title>
        <authorList>
            <person name="Kook J.-K."/>
            <person name="Park S.-N."/>
            <person name="Lim Y.K."/>
        </authorList>
    </citation>
    <scope>NUCLEOTIDE SEQUENCE [LARGE SCALE GENOMIC DNA]</scope>
    <source>
        <strain evidence="5 6">DSM 25539</strain>
    </source>
</reference>
<proteinExistence type="predicted"/>
<dbReference type="RefSeq" id="WP_125082676.1">
    <property type="nucleotide sequence ID" value="NZ_CP034248.1"/>
</dbReference>
<dbReference type="GO" id="GO:0003700">
    <property type="term" value="F:DNA-binding transcription factor activity"/>
    <property type="evidence" value="ECO:0007669"/>
    <property type="project" value="InterPro"/>
</dbReference>
<dbReference type="OrthoDB" id="2573719at2"/>
<keyword evidence="3" id="KW-0804">Transcription</keyword>
<dbReference type="InterPro" id="IPR003313">
    <property type="entry name" value="AraC-bd"/>
</dbReference>
<dbReference type="AlphaFoldDB" id="A0A3S8RUV3"/>
<dbReference type="SUPFAM" id="SSF51215">
    <property type="entry name" value="Regulatory protein AraC"/>
    <property type="match status" value="1"/>
</dbReference>
<dbReference type="PROSITE" id="PS01124">
    <property type="entry name" value="HTH_ARAC_FAMILY_2"/>
    <property type="match status" value="1"/>
</dbReference>
<dbReference type="InterPro" id="IPR018060">
    <property type="entry name" value="HTH_AraC"/>
</dbReference>
<keyword evidence="6" id="KW-1185">Reference proteome</keyword>
<evidence type="ECO:0000313" key="5">
    <source>
        <dbReference type="EMBL" id="AZK46624.1"/>
    </source>
</evidence>
<keyword evidence="1" id="KW-0805">Transcription regulation</keyword>
<sequence length="279" mass="31943">MMPFLLAEFTNLEEILPLYVYCVGSHEQKHLERPEGYPAHQLFLSRSGQGIFRIPDQADMLLTPGTALILPANQPHAYFPYESTENWDLGFVAFDGKAAESLLEQMNQLVLTVLQVPNFELLWSQLESLWQLISLNGEQAYWEASKRIYGMTISLLEGQTSDKKILKRVTSSGSPQPALQAAVKLIHDHYNERLLLTNVARAAGYSPQHFHRLFVSSYGMTPQQYILQLRMRRATQLLQENPAITVESVAEKLGMETSYFIRMFRRTYGVTPKKFKDQI</sequence>
<evidence type="ECO:0000256" key="3">
    <source>
        <dbReference type="ARBA" id="ARBA00023163"/>
    </source>
</evidence>
<dbReference type="GO" id="GO:0043565">
    <property type="term" value="F:sequence-specific DNA binding"/>
    <property type="evidence" value="ECO:0007669"/>
    <property type="project" value="InterPro"/>
</dbReference>
<dbReference type="InterPro" id="IPR037923">
    <property type="entry name" value="HTH-like"/>
</dbReference>
<dbReference type="Gene3D" id="1.10.10.60">
    <property type="entry name" value="Homeodomain-like"/>
    <property type="match status" value="2"/>
</dbReference>
<evidence type="ECO:0000259" key="4">
    <source>
        <dbReference type="PROSITE" id="PS01124"/>
    </source>
</evidence>
<evidence type="ECO:0000313" key="6">
    <source>
        <dbReference type="Proteomes" id="UP000273145"/>
    </source>
</evidence>
<dbReference type="Gene3D" id="2.60.120.280">
    <property type="entry name" value="Regulatory protein AraC"/>
    <property type="match status" value="1"/>
</dbReference>
<gene>
    <name evidence="5" type="ORF">EIM92_11055</name>
</gene>
<dbReference type="Pfam" id="PF12833">
    <property type="entry name" value="HTH_18"/>
    <property type="match status" value="1"/>
</dbReference>
<name>A0A3S8RUV3_9BACL</name>
<organism evidence="5 6">
    <name type="scientific">Paenibacillus lentus</name>
    <dbReference type="NCBI Taxonomy" id="1338368"/>
    <lineage>
        <taxon>Bacteria</taxon>
        <taxon>Bacillati</taxon>
        <taxon>Bacillota</taxon>
        <taxon>Bacilli</taxon>
        <taxon>Bacillales</taxon>
        <taxon>Paenibacillaceae</taxon>
        <taxon>Paenibacillus</taxon>
    </lineage>
</organism>
<feature type="domain" description="HTH araC/xylS-type" evidence="4">
    <location>
        <begin position="180"/>
        <end position="278"/>
    </location>
</feature>
<evidence type="ECO:0000256" key="1">
    <source>
        <dbReference type="ARBA" id="ARBA00023015"/>
    </source>
</evidence>